<evidence type="ECO:0000256" key="7">
    <source>
        <dbReference type="ARBA" id="ARBA00023136"/>
    </source>
</evidence>
<comment type="similarity">
    <text evidence="9">Belongs to the ustYa family.</text>
</comment>
<evidence type="ECO:0000256" key="11">
    <source>
        <dbReference type="SAM" id="Phobius"/>
    </source>
</evidence>
<evidence type="ECO:0000256" key="4">
    <source>
        <dbReference type="ARBA" id="ARBA00022989"/>
    </source>
</evidence>
<gene>
    <name evidence="13" type="ORF">PgNI_10136</name>
</gene>
<evidence type="ECO:0000256" key="3">
    <source>
        <dbReference type="ARBA" id="ARBA00022692"/>
    </source>
</evidence>
<keyword evidence="12" id="KW-1185">Reference proteome</keyword>
<reference evidence="12 13" key="1">
    <citation type="journal article" date="2019" name="Mol. Biol. Evol.">
        <title>Blast fungal genomes show frequent chromosomal changes, gene gains and losses, and effector gene turnover.</title>
        <authorList>
            <person name="Gomez Luciano L.B."/>
            <person name="Jason Tsai I."/>
            <person name="Chuma I."/>
            <person name="Tosa Y."/>
            <person name="Chen Y.H."/>
            <person name="Li J.Y."/>
            <person name="Li M.Y."/>
            <person name="Jade Lu M.Y."/>
            <person name="Nakayashiki H."/>
            <person name="Li W.H."/>
        </authorList>
    </citation>
    <scope>NUCLEOTIDE SEQUENCE [LARGE SCALE GENOMIC DNA]</scope>
    <source>
        <strain evidence="12 13">NI907</strain>
    </source>
</reference>
<dbReference type="Pfam" id="PF11807">
    <property type="entry name" value="UstYa"/>
    <property type="match status" value="1"/>
</dbReference>
<dbReference type="InterPro" id="IPR021765">
    <property type="entry name" value="UstYa-like"/>
</dbReference>
<keyword evidence="8" id="KW-0325">Glycoprotein</keyword>
<dbReference type="Gene3D" id="3.30.559.10">
    <property type="entry name" value="Chloramphenicol acetyltransferase-like domain"/>
    <property type="match status" value="1"/>
</dbReference>
<evidence type="ECO:0000256" key="8">
    <source>
        <dbReference type="ARBA" id="ARBA00023180"/>
    </source>
</evidence>
<protein>
    <submittedName>
        <fullName evidence="13">Uncharacterized protein</fullName>
    </submittedName>
</protein>
<dbReference type="Proteomes" id="UP000515153">
    <property type="component" value="Chromosome VII"/>
</dbReference>
<reference evidence="13" key="3">
    <citation type="submission" date="2025-08" db="UniProtKB">
        <authorList>
            <consortium name="RefSeq"/>
        </authorList>
    </citation>
    <scope>IDENTIFICATION</scope>
    <source>
        <strain evidence="13">NI907</strain>
    </source>
</reference>
<dbReference type="RefSeq" id="XP_030980436.1">
    <property type="nucleotide sequence ID" value="XM_031130112.1"/>
</dbReference>
<evidence type="ECO:0000313" key="13">
    <source>
        <dbReference type="RefSeq" id="XP_030980436.1"/>
    </source>
</evidence>
<keyword evidence="3 11" id="KW-0812">Transmembrane</keyword>
<dbReference type="InterPro" id="IPR023213">
    <property type="entry name" value="CAT-like_dom_sf"/>
</dbReference>
<evidence type="ECO:0000313" key="12">
    <source>
        <dbReference type="Proteomes" id="UP000515153"/>
    </source>
</evidence>
<sequence length="759" mass="84172">MSLSSIPNMSKKAYESLDQEDPLSSSHTKVDRSVGSRYDYSHDEKDVPYWPKFQNDGSLTSRTEKYGARLGSFARVANTVLLVVIAGLLAALLWRDGRSRASLQVGGDFGGAGPQFSTKITKWDADEAYVPKDPNEFFSKKTIDQWNTIMPAGNGWRQEENITFFTTSMTHQLHCVFMMARMYAALQPGVNQTLPEDYQSHYLHCVDYLRQAIMCAGDVAMEPHSPTDADDNGPGDGSWAGYHVCKDYSQVTNYIEVQSRLATNSIANMAGLFGFGKSQPRRVSTDHVVPIHHFDNSEVLRRLVVGWTTRFDDVLDANVLYQALEELIRRDGWCKMGGRLRLNSMGRLESHIPAEFTSSRPAVRFSHTVFEMAIDEHPLACKLPKATSNNPSFHPSTADVIKLLHPTGTPTCLGDYIYTDEPQLHLYVVSFNNATLVSMTAPHVLGDIMVHAGIINGWVDMLHGRKDKVRRFEGFKEDPLAEVVKRANTSEVAGILEGKILKGVWYVLFVVYFVLDMLLGPKMETRTLYFPAATIAKMREQALDDLGQKGDDKPFVSTGDVLTAWISKMAVTPMAVKAPRQDLTILNAINLRGRLPSSLDPDAMYGQNMVMTYFAFTTLGEAATAPFGMLAGAMRQAIVEQTSEKELAAFTKVIWELGGDRPVCPSVSSYLFCFSNWAKGRFHHIMDFSPAVANKGNRAATTGSASGKPVLFLSTTTAMTPMARYWVNIVGEDLAGNYWAAVILPRASIAAIEDGMRRL</sequence>
<dbReference type="GO" id="GO:0016020">
    <property type="term" value="C:membrane"/>
    <property type="evidence" value="ECO:0007669"/>
    <property type="project" value="UniProtKB-SubCell"/>
</dbReference>
<dbReference type="GeneID" id="41965020"/>
<dbReference type="AlphaFoldDB" id="A0A6P8AZP0"/>
<reference evidence="13" key="2">
    <citation type="submission" date="2019-10" db="EMBL/GenBank/DDBJ databases">
        <authorList>
            <consortium name="NCBI Genome Project"/>
        </authorList>
    </citation>
    <scope>NUCLEOTIDE SEQUENCE</scope>
    <source>
        <strain evidence="13">NI907</strain>
    </source>
</reference>
<accession>A0A6P8AZP0</accession>
<name>A0A6P8AZP0_PYRGI</name>
<evidence type="ECO:0000256" key="1">
    <source>
        <dbReference type="ARBA" id="ARBA00004167"/>
    </source>
</evidence>
<feature type="transmembrane region" description="Helical" evidence="11">
    <location>
        <begin position="72"/>
        <end position="94"/>
    </location>
</feature>
<comment type="pathway">
    <text evidence="2">Mycotoxin biosynthesis.</text>
</comment>
<feature type="compositionally biased region" description="Basic and acidic residues" evidence="10">
    <location>
        <begin position="28"/>
        <end position="39"/>
    </location>
</feature>
<comment type="subcellular location">
    <subcellularLocation>
        <location evidence="1">Membrane</location>
        <topology evidence="1">Single-pass membrane protein</topology>
    </subcellularLocation>
</comment>
<dbReference type="GO" id="GO:0043386">
    <property type="term" value="P:mycotoxin biosynthetic process"/>
    <property type="evidence" value="ECO:0007669"/>
    <property type="project" value="InterPro"/>
</dbReference>
<keyword evidence="6" id="KW-0843">Virulence</keyword>
<evidence type="ECO:0000256" key="10">
    <source>
        <dbReference type="SAM" id="MobiDB-lite"/>
    </source>
</evidence>
<dbReference type="PANTHER" id="PTHR33365:SF11">
    <property type="entry name" value="TAT PATHWAY SIGNAL SEQUENCE"/>
    <property type="match status" value="1"/>
</dbReference>
<evidence type="ECO:0000256" key="6">
    <source>
        <dbReference type="ARBA" id="ARBA00023026"/>
    </source>
</evidence>
<dbReference type="GO" id="GO:0016491">
    <property type="term" value="F:oxidoreductase activity"/>
    <property type="evidence" value="ECO:0007669"/>
    <property type="project" value="UniProtKB-KW"/>
</dbReference>
<proteinExistence type="inferred from homology"/>
<keyword evidence="5" id="KW-0560">Oxidoreductase</keyword>
<feature type="region of interest" description="Disordered" evidence="10">
    <location>
        <begin position="1"/>
        <end position="39"/>
    </location>
</feature>
<dbReference type="KEGG" id="pgri:PgNI_10136"/>
<evidence type="ECO:0000256" key="2">
    <source>
        <dbReference type="ARBA" id="ARBA00004685"/>
    </source>
</evidence>
<keyword evidence="4 11" id="KW-1133">Transmembrane helix</keyword>
<evidence type="ECO:0000256" key="5">
    <source>
        <dbReference type="ARBA" id="ARBA00023002"/>
    </source>
</evidence>
<evidence type="ECO:0000256" key="9">
    <source>
        <dbReference type="ARBA" id="ARBA00035112"/>
    </source>
</evidence>
<organism evidence="12 13">
    <name type="scientific">Pyricularia grisea</name>
    <name type="common">Crabgrass-specific blast fungus</name>
    <name type="synonym">Magnaporthe grisea</name>
    <dbReference type="NCBI Taxonomy" id="148305"/>
    <lineage>
        <taxon>Eukaryota</taxon>
        <taxon>Fungi</taxon>
        <taxon>Dikarya</taxon>
        <taxon>Ascomycota</taxon>
        <taxon>Pezizomycotina</taxon>
        <taxon>Sordariomycetes</taxon>
        <taxon>Sordariomycetidae</taxon>
        <taxon>Magnaporthales</taxon>
        <taxon>Pyriculariaceae</taxon>
        <taxon>Pyricularia</taxon>
    </lineage>
</organism>
<dbReference type="PANTHER" id="PTHR33365">
    <property type="entry name" value="YALI0B05434P"/>
    <property type="match status" value="1"/>
</dbReference>
<keyword evidence="7 11" id="KW-0472">Membrane</keyword>